<feature type="compositionally biased region" description="Basic and acidic residues" evidence="1">
    <location>
        <begin position="171"/>
        <end position="189"/>
    </location>
</feature>
<feature type="region of interest" description="Disordered" evidence="1">
    <location>
        <begin position="134"/>
        <end position="156"/>
    </location>
</feature>
<dbReference type="AlphaFoldDB" id="A0A5C3QAG5"/>
<sequence length="544" mass="58615">MRIATHAISSALVLGSSVSAASMLNRLYPATRGFSTLARRDNAILGSSTFSDECVDVCLPIWRKFEDCAEGDWNCLCAGDNGAKLLPCVNCFAKKDPALSGRAAAQRLLDFYSEGCGNPAGALKIADYVPDPTAGEVPAPSKVSKTPDGQSADAADAETVRHRLLLLPEYSMKHSTDRRGDQTGRREPDPAEVEESIQDSIKTRGGAFVFSYPMWKDELLGDFSEFEVPSQERRELDVRQNRQEGEWEVLSASDHPGIRFGVGSGTTALHLTNSNTLRKNFTDDVTIHFHGTSMDLISTRNCTRSCAFTYTLDGGDEQTVMLEATSGSVDVSSLLDLTDLAGAVHVVHLKNFNAFISLDIHHALVTPSDDAEFSFGLMYIDRNDPAAVSRGSDNGWPGSLEGSEVGQGVNFGFSGDRLWALGRWITDAPPFSSSLSVELHNTGDLFTFPLRHFEGVVRSRAPFFMPFAVNQPSFSSFDEEITHNATVLVAESGIPSESFELIAFVYRTSSKVLSGGGESSAEGGRSPAAKGVVAAAVGLALLFL</sequence>
<feature type="chain" id="PRO_5023031477" description="Extracellular membrane protein CFEM domain-containing protein" evidence="2">
    <location>
        <begin position="21"/>
        <end position="544"/>
    </location>
</feature>
<evidence type="ECO:0000256" key="2">
    <source>
        <dbReference type="SAM" id="SignalP"/>
    </source>
</evidence>
<keyword evidence="2" id="KW-0732">Signal</keyword>
<proteinExistence type="predicted"/>
<protein>
    <recommendedName>
        <fullName evidence="5">Extracellular membrane protein CFEM domain-containing protein</fullName>
    </recommendedName>
</protein>
<feature type="region of interest" description="Disordered" evidence="1">
    <location>
        <begin position="171"/>
        <end position="198"/>
    </location>
</feature>
<gene>
    <name evidence="3" type="ORF">BDV98DRAFT_607072</name>
</gene>
<accession>A0A5C3QAG5</accession>
<evidence type="ECO:0000313" key="4">
    <source>
        <dbReference type="Proteomes" id="UP000305067"/>
    </source>
</evidence>
<evidence type="ECO:0000313" key="3">
    <source>
        <dbReference type="EMBL" id="TFK98029.1"/>
    </source>
</evidence>
<evidence type="ECO:0008006" key="5">
    <source>
        <dbReference type="Google" id="ProtNLM"/>
    </source>
</evidence>
<dbReference type="EMBL" id="ML178842">
    <property type="protein sequence ID" value="TFK98029.1"/>
    <property type="molecule type" value="Genomic_DNA"/>
</dbReference>
<reference evidence="3 4" key="1">
    <citation type="journal article" date="2019" name="Nat. Ecol. Evol.">
        <title>Megaphylogeny resolves global patterns of mushroom evolution.</title>
        <authorList>
            <person name="Varga T."/>
            <person name="Krizsan K."/>
            <person name="Foldi C."/>
            <person name="Dima B."/>
            <person name="Sanchez-Garcia M."/>
            <person name="Sanchez-Ramirez S."/>
            <person name="Szollosi G.J."/>
            <person name="Szarkandi J.G."/>
            <person name="Papp V."/>
            <person name="Albert L."/>
            <person name="Andreopoulos W."/>
            <person name="Angelini C."/>
            <person name="Antonin V."/>
            <person name="Barry K.W."/>
            <person name="Bougher N.L."/>
            <person name="Buchanan P."/>
            <person name="Buyck B."/>
            <person name="Bense V."/>
            <person name="Catcheside P."/>
            <person name="Chovatia M."/>
            <person name="Cooper J."/>
            <person name="Damon W."/>
            <person name="Desjardin D."/>
            <person name="Finy P."/>
            <person name="Geml J."/>
            <person name="Haridas S."/>
            <person name="Hughes K."/>
            <person name="Justo A."/>
            <person name="Karasinski D."/>
            <person name="Kautmanova I."/>
            <person name="Kiss B."/>
            <person name="Kocsube S."/>
            <person name="Kotiranta H."/>
            <person name="LaButti K.M."/>
            <person name="Lechner B.E."/>
            <person name="Liimatainen K."/>
            <person name="Lipzen A."/>
            <person name="Lukacs Z."/>
            <person name="Mihaltcheva S."/>
            <person name="Morgado L.N."/>
            <person name="Niskanen T."/>
            <person name="Noordeloos M.E."/>
            <person name="Ohm R.A."/>
            <person name="Ortiz-Santana B."/>
            <person name="Ovrebo C."/>
            <person name="Racz N."/>
            <person name="Riley R."/>
            <person name="Savchenko A."/>
            <person name="Shiryaev A."/>
            <person name="Soop K."/>
            <person name="Spirin V."/>
            <person name="Szebenyi C."/>
            <person name="Tomsovsky M."/>
            <person name="Tulloss R.E."/>
            <person name="Uehling J."/>
            <person name="Grigoriev I.V."/>
            <person name="Vagvolgyi C."/>
            <person name="Papp T."/>
            <person name="Martin F.M."/>
            <person name="Miettinen O."/>
            <person name="Hibbett D.S."/>
            <person name="Nagy L.G."/>
        </authorList>
    </citation>
    <scope>NUCLEOTIDE SEQUENCE [LARGE SCALE GENOMIC DNA]</scope>
    <source>
        <strain evidence="3 4">CBS 309.79</strain>
    </source>
</reference>
<organism evidence="3 4">
    <name type="scientific">Pterulicium gracile</name>
    <dbReference type="NCBI Taxonomy" id="1884261"/>
    <lineage>
        <taxon>Eukaryota</taxon>
        <taxon>Fungi</taxon>
        <taxon>Dikarya</taxon>
        <taxon>Basidiomycota</taxon>
        <taxon>Agaricomycotina</taxon>
        <taxon>Agaricomycetes</taxon>
        <taxon>Agaricomycetidae</taxon>
        <taxon>Agaricales</taxon>
        <taxon>Pleurotineae</taxon>
        <taxon>Pterulaceae</taxon>
        <taxon>Pterulicium</taxon>
    </lineage>
</organism>
<feature type="signal peptide" evidence="2">
    <location>
        <begin position="1"/>
        <end position="20"/>
    </location>
</feature>
<dbReference type="Proteomes" id="UP000305067">
    <property type="component" value="Unassembled WGS sequence"/>
</dbReference>
<evidence type="ECO:0000256" key="1">
    <source>
        <dbReference type="SAM" id="MobiDB-lite"/>
    </source>
</evidence>
<keyword evidence="4" id="KW-1185">Reference proteome</keyword>
<name>A0A5C3QAG5_9AGAR</name>